<evidence type="ECO:0000313" key="1">
    <source>
        <dbReference type="EMBL" id="KIH56609.1"/>
    </source>
</evidence>
<dbReference type="EMBL" id="KN735488">
    <property type="protein sequence ID" value="KIH56609.1"/>
    <property type="molecule type" value="Genomic_DNA"/>
</dbReference>
<reference evidence="1 2" key="1">
    <citation type="submission" date="2013-12" db="EMBL/GenBank/DDBJ databases">
        <title>Draft genome of the parsitic nematode Ancylostoma duodenale.</title>
        <authorList>
            <person name="Mitreva M."/>
        </authorList>
    </citation>
    <scope>NUCLEOTIDE SEQUENCE [LARGE SCALE GENOMIC DNA]</scope>
    <source>
        <strain evidence="1 2">Zhejiang</strain>
    </source>
</reference>
<proteinExistence type="predicted"/>
<dbReference type="Proteomes" id="UP000054047">
    <property type="component" value="Unassembled WGS sequence"/>
</dbReference>
<feature type="non-terminal residue" evidence="1">
    <location>
        <position position="65"/>
    </location>
</feature>
<accession>A0A0C2GCK4</accession>
<gene>
    <name evidence="1" type="ORF">ANCDUO_13210</name>
</gene>
<keyword evidence="2" id="KW-1185">Reference proteome</keyword>
<dbReference type="AlphaFoldDB" id="A0A0C2GCK4"/>
<sequence>MDENRGSYLQCYGYLLWAEKDTFSKIAIDTLQSARRPLKEELTQLALRRPKISWHPHGPGTRQGR</sequence>
<organism evidence="1 2">
    <name type="scientific">Ancylostoma duodenale</name>
    <dbReference type="NCBI Taxonomy" id="51022"/>
    <lineage>
        <taxon>Eukaryota</taxon>
        <taxon>Metazoa</taxon>
        <taxon>Ecdysozoa</taxon>
        <taxon>Nematoda</taxon>
        <taxon>Chromadorea</taxon>
        <taxon>Rhabditida</taxon>
        <taxon>Rhabditina</taxon>
        <taxon>Rhabditomorpha</taxon>
        <taxon>Strongyloidea</taxon>
        <taxon>Ancylostomatidae</taxon>
        <taxon>Ancylostomatinae</taxon>
        <taxon>Ancylostoma</taxon>
    </lineage>
</organism>
<evidence type="ECO:0000313" key="2">
    <source>
        <dbReference type="Proteomes" id="UP000054047"/>
    </source>
</evidence>
<name>A0A0C2GCK4_9BILA</name>
<protein>
    <submittedName>
        <fullName evidence="1">Uncharacterized protein</fullName>
    </submittedName>
</protein>